<dbReference type="Gene3D" id="2.40.170.20">
    <property type="entry name" value="TonB-dependent receptor, beta-barrel domain"/>
    <property type="match status" value="1"/>
</dbReference>
<keyword evidence="2 11" id="KW-0813">Transport</keyword>
<comment type="subcellular location">
    <subcellularLocation>
        <location evidence="1 11">Cell outer membrane</location>
        <topology evidence="1 11">Multi-pass membrane protein</topology>
    </subcellularLocation>
</comment>
<keyword evidence="6" id="KW-0732">Signal</keyword>
<organism evidence="16 17">
    <name type="scientific">Hephaestia caeni</name>
    <dbReference type="NCBI Taxonomy" id="645617"/>
    <lineage>
        <taxon>Bacteria</taxon>
        <taxon>Pseudomonadati</taxon>
        <taxon>Pseudomonadota</taxon>
        <taxon>Alphaproteobacteria</taxon>
        <taxon>Sphingomonadales</taxon>
        <taxon>Sphingomonadaceae</taxon>
        <taxon>Hephaestia</taxon>
    </lineage>
</organism>
<dbReference type="PANTHER" id="PTHR30442">
    <property type="entry name" value="IRON III DICITRATE TRANSPORT PROTEIN FECA"/>
    <property type="match status" value="1"/>
</dbReference>
<dbReference type="InterPro" id="IPR037066">
    <property type="entry name" value="Plug_dom_sf"/>
</dbReference>
<dbReference type="Pfam" id="PF00593">
    <property type="entry name" value="TonB_dep_Rec_b-barrel"/>
    <property type="match status" value="1"/>
</dbReference>
<dbReference type="InterPro" id="IPR012910">
    <property type="entry name" value="Plug_dom"/>
</dbReference>
<accession>A0A397PFR4</accession>
<evidence type="ECO:0000256" key="10">
    <source>
        <dbReference type="ARBA" id="ARBA00023237"/>
    </source>
</evidence>
<name>A0A397PFR4_9SPHN</name>
<dbReference type="SMART" id="SM00965">
    <property type="entry name" value="STN"/>
    <property type="match status" value="1"/>
</dbReference>
<dbReference type="Gene3D" id="3.55.50.30">
    <property type="match status" value="1"/>
</dbReference>
<dbReference type="SUPFAM" id="SSF56935">
    <property type="entry name" value="Porins"/>
    <property type="match status" value="1"/>
</dbReference>
<sequence length="1018" mass="112354">MGLAAPHAVMAQTSGEATASDFNIPARTLSEALADFGRQSGMQVNVDADSIRDLSSPGVSGRMSNASALSRLLTGTGLTWRLENGFVTLTPSPQVAQASQDAQGTVNLGPLRVEGSQSGASTIAGETGAERDERRKDAIYDQDISTTFASREEVERYRGTNTADVLKGMVNVFSGDARNGGAIDPSIRGVQGPGRVPVIIDGTEQALTVWKGYNGAGNRSYIDPSLISGVQVLKGPVSTRGVNGSTGGAVVVNTLDAADILEPGRNFGIELKLEGGNNSTNPRWPTLLTSLDHRDIPGFPSGYLASAPYGDPSLRVTLRTADDNEAFSFGDRAIRIAAAGRVGDLELFGAYAFRERGNYFAGKHEADYYQQENLTLNAATYVRLLGRHYEPGNEVPNTSSELESIMLKAKWNIADDHALQIGFRDTRSRFGEIMPSRIMTTGNGYTFGNIQWPESKVHAQAWNAEYRWQPESRFIDFKATAWLTDTVSNTYSAGGFPNVASPADPIIMNSALANSHNDRFGFSASNQFNLSSNLSILLDANWQHEKLRSDDDYLLYRQAVGRAYPREGRREDYRINLSGEWKPVSFLKLNAGLAYTGYWAQDDFLPKLIEASGGSVPVYTSRMNQTQYGTTESTVEAYEAFQREYWSSRGRTGALLESTVAQTVAVFRANPRTFTWTHAGADWVPNADGKYRRADNICINGFLDSIPNYIEGTCIARGRNILINVTEAERKSGHGWVPSASATLYLSDNSRAYVRYAEALRWPSMFESTIGFSASIDPLRELKPERMKSWEAAFIQDLRPLFGLRGEGQHADIKLTWYHNTTHDVIERSSGLFFSNIDRQTIAGFELQARFDNGRFFTDINAGHMTKNQVCDESTAATIDTARGYRVPDCVKYGFVSSFLLTQATPETSVNWNIGGRFFDRRLEVGGRLIWYSAYDNPDPIGEWTTGTTCVAECSLNIPYTWGEIITFDAYARFRINERFSAELAGTNLNDRYYMDPLSRSMMPAPGRTVRLSLTGRF</sequence>
<protein>
    <submittedName>
        <fullName evidence="16">Hemoglobin/transferrin/lactoferrin receptor protein</fullName>
    </submittedName>
</protein>
<keyword evidence="10 11" id="KW-0998">Cell outer membrane</keyword>
<keyword evidence="7" id="KW-0408">Iron</keyword>
<keyword evidence="17" id="KW-1185">Reference proteome</keyword>
<feature type="domain" description="Secretin/TonB short N-terminal" evidence="15">
    <location>
        <begin position="42"/>
        <end position="92"/>
    </location>
</feature>
<evidence type="ECO:0000259" key="15">
    <source>
        <dbReference type="SMART" id="SM00965"/>
    </source>
</evidence>
<feature type="region of interest" description="Disordered" evidence="14">
    <location>
        <begin position="111"/>
        <end position="135"/>
    </location>
</feature>
<dbReference type="Pfam" id="PF07715">
    <property type="entry name" value="Plug"/>
    <property type="match status" value="1"/>
</dbReference>
<dbReference type="EMBL" id="QXDC01000002">
    <property type="protein sequence ID" value="RIA46007.1"/>
    <property type="molecule type" value="Genomic_DNA"/>
</dbReference>
<dbReference type="Proteomes" id="UP000266568">
    <property type="component" value="Unassembled WGS sequence"/>
</dbReference>
<keyword evidence="9 11" id="KW-0472">Membrane</keyword>
<dbReference type="GO" id="GO:0033214">
    <property type="term" value="P:siderophore-iron import into cell"/>
    <property type="evidence" value="ECO:0007669"/>
    <property type="project" value="TreeGrafter"/>
</dbReference>
<evidence type="ECO:0000256" key="5">
    <source>
        <dbReference type="ARBA" id="ARBA00022692"/>
    </source>
</evidence>
<gene>
    <name evidence="16" type="ORF">DFR49_0536</name>
</gene>
<dbReference type="GO" id="GO:0009279">
    <property type="term" value="C:cell outer membrane"/>
    <property type="evidence" value="ECO:0007669"/>
    <property type="project" value="UniProtKB-SubCell"/>
</dbReference>
<evidence type="ECO:0000256" key="7">
    <source>
        <dbReference type="ARBA" id="ARBA00023004"/>
    </source>
</evidence>
<dbReference type="InterPro" id="IPR039426">
    <property type="entry name" value="TonB-dep_rcpt-like"/>
</dbReference>
<evidence type="ECO:0000256" key="3">
    <source>
        <dbReference type="ARBA" id="ARBA00022452"/>
    </source>
</evidence>
<evidence type="ECO:0000256" key="4">
    <source>
        <dbReference type="ARBA" id="ARBA00022496"/>
    </source>
</evidence>
<comment type="caution">
    <text evidence="16">The sequence shown here is derived from an EMBL/GenBank/DDBJ whole genome shotgun (WGS) entry which is preliminary data.</text>
</comment>
<dbReference type="PROSITE" id="PS52016">
    <property type="entry name" value="TONB_DEPENDENT_REC_3"/>
    <property type="match status" value="1"/>
</dbReference>
<dbReference type="InterPro" id="IPR000531">
    <property type="entry name" value="Beta-barrel_TonB"/>
</dbReference>
<evidence type="ECO:0000256" key="1">
    <source>
        <dbReference type="ARBA" id="ARBA00004571"/>
    </source>
</evidence>
<dbReference type="Gene3D" id="2.170.130.10">
    <property type="entry name" value="TonB-dependent receptor, plug domain"/>
    <property type="match status" value="1"/>
</dbReference>
<keyword evidence="4" id="KW-0410">Iron transport</keyword>
<reference evidence="16 17" key="1">
    <citation type="submission" date="2018-08" db="EMBL/GenBank/DDBJ databases">
        <title>Genomic Encyclopedia of Type Strains, Phase IV (KMG-IV): sequencing the most valuable type-strain genomes for metagenomic binning, comparative biology and taxonomic classification.</title>
        <authorList>
            <person name="Goeker M."/>
        </authorList>
    </citation>
    <scope>NUCLEOTIDE SEQUENCE [LARGE SCALE GENOMIC DNA]</scope>
    <source>
        <strain evidence="16 17">DSM 25527</strain>
    </source>
</reference>
<evidence type="ECO:0000313" key="16">
    <source>
        <dbReference type="EMBL" id="RIA46007.1"/>
    </source>
</evidence>
<evidence type="ECO:0000256" key="14">
    <source>
        <dbReference type="SAM" id="MobiDB-lite"/>
    </source>
</evidence>
<keyword evidence="4" id="KW-0406">Ion transport</keyword>
<keyword evidence="3 11" id="KW-1134">Transmembrane beta strand</keyword>
<evidence type="ECO:0000256" key="12">
    <source>
        <dbReference type="PROSITE-ProRule" id="PRU10144"/>
    </source>
</evidence>
<evidence type="ECO:0000256" key="6">
    <source>
        <dbReference type="ARBA" id="ARBA00022729"/>
    </source>
</evidence>
<keyword evidence="16" id="KW-0675">Receptor</keyword>
<evidence type="ECO:0000256" key="8">
    <source>
        <dbReference type="ARBA" id="ARBA00023077"/>
    </source>
</evidence>
<keyword evidence="5 11" id="KW-0812">Transmembrane</keyword>
<dbReference type="PANTHER" id="PTHR30442:SF0">
    <property type="entry name" value="FE(3+) DICITRATE TRANSPORT PROTEIN FECA"/>
    <property type="match status" value="1"/>
</dbReference>
<dbReference type="PROSITE" id="PS01156">
    <property type="entry name" value="TONB_DEPENDENT_REC_2"/>
    <property type="match status" value="1"/>
</dbReference>
<evidence type="ECO:0000256" key="2">
    <source>
        <dbReference type="ARBA" id="ARBA00022448"/>
    </source>
</evidence>
<keyword evidence="8 13" id="KW-0798">TonB box</keyword>
<dbReference type="InterPro" id="IPR010917">
    <property type="entry name" value="TonB_rcpt_CS"/>
</dbReference>
<dbReference type="InterPro" id="IPR011662">
    <property type="entry name" value="Secretin/TonB_short_N"/>
</dbReference>
<evidence type="ECO:0000256" key="9">
    <source>
        <dbReference type="ARBA" id="ARBA00023136"/>
    </source>
</evidence>
<comment type="similarity">
    <text evidence="11 13">Belongs to the TonB-dependent receptor family.</text>
</comment>
<evidence type="ECO:0000256" key="11">
    <source>
        <dbReference type="PROSITE-ProRule" id="PRU01360"/>
    </source>
</evidence>
<proteinExistence type="inferred from homology"/>
<evidence type="ECO:0000256" key="13">
    <source>
        <dbReference type="RuleBase" id="RU003357"/>
    </source>
</evidence>
<evidence type="ECO:0000313" key="17">
    <source>
        <dbReference type="Proteomes" id="UP000266568"/>
    </source>
</evidence>
<feature type="short sequence motif" description="TonB C-terminal box" evidence="12">
    <location>
        <begin position="1001"/>
        <end position="1018"/>
    </location>
</feature>
<dbReference type="InterPro" id="IPR036942">
    <property type="entry name" value="Beta-barrel_TonB_sf"/>
</dbReference>
<dbReference type="AlphaFoldDB" id="A0A397PFR4"/>